<dbReference type="SUPFAM" id="SSF51182">
    <property type="entry name" value="RmlC-like cupins"/>
    <property type="match status" value="1"/>
</dbReference>
<dbReference type="Proteomes" id="UP000011603">
    <property type="component" value="Unassembled WGS sequence"/>
</dbReference>
<organism evidence="3 5">
    <name type="scientific">Haloferax mediterranei (strain ATCC 33500 / DSM 1411 / JCM 8866 / NBRC 14739 / NCIMB 2177 / R-4)</name>
    <name type="common">Halobacterium mediterranei</name>
    <dbReference type="NCBI Taxonomy" id="523841"/>
    <lineage>
        <taxon>Archaea</taxon>
        <taxon>Methanobacteriati</taxon>
        <taxon>Methanobacteriota</taxon>
        <taxon>Stenosarchaea group</taxon>
        <taxon>Halobacteria</taxon>
        <taxon>Halobacteriales</taxon>
        <taxon>Haloferacaceae</taxon>
        <taxon>Haloferax</taxon>
    </lineage>
</organism>
<sequence length="161" mass="17442">MPGMQPVNETDIEWDDYEGVEGEFKQKQLGGTAGSEQLGCSLYELPAGCQPWSYHYHAANEEALYVLSGTGTLRLGSETYELQEGDYVPCPTDESGAHCVVNDSDSTLRYLAVSTMREPDVTVHPDIGKVGVYVGAPPGSDDDRAISEFYDHASGAESEEP</sequence>
<protein>
    <submittedName>
        <fullName evidence="4">Cupin domain-containing protein</fullName>
    </submittedName>
</protein>
<dbReference type="PATRIC" id="fig|523841.21.peg.2478"/>
<evidence type="ECO:0000256" key="1">
    <source>
        <dbReference type="ARBA" id="ARBA00022723"/>
    </source>
</evidence>
<feature type="domain" description="Cupin type-2" evidence="2">
    <location>
        <begin position="43"/>
        <end position="113"/>
    </location>
</feature>
<dbReference type="InterPro" id="IPR011051">
    <property type="entry name" value="RmlC_Cupin_sf"/>
</dbReference>
<evidence type="ECO:0000259" key="2">
    <source>
        <dbReference type="Pfam" id="PF07883"/>
    </source>
</evidence>
<evidence type="ECO:0000313" key="3">
    <source>
        <dbReference type="EMBL" id="ELZ99749.1"/>
    </source>
</evidence>
<dbReference type="InterPro" id="IPR013096">
    <property type="entry name" value="Cupin_2"/>
</dbReference>
<dbReference type="Gene3D" id="2.60.120.10">
    <property type="entry name" value="Jelly Rolls"/>
    <property type="match status" value="1"/>
</dbReference>
<keyword evidence="5" id="KW-1185">Reference proteome</keyword>
<dbReference type="EMBL" id="CP039139">
    <property type="protein sequence ID" value="QCQ73968.1"/>
    <property type="molecule type" value="Genomic_DNA"/>
</dbReference>
<name>M0IW89_HALMT</name>
<dbReference type="AlphaFoldDB" id="M0IW89"/>
<proteinExistence type="predicted"/>
<reference evidence="3 5" key="1">
    <citation type="journal article" date="2014" name="PLoS Genet.">
        <title>Phylogenetically driven sequencing of extremely halophilic archaea reveals strategies for static and dynamic osmo-response.</title>
        <authorList>
            <person name="Becker E.A."/>
            <person name="Seitzer P.M."/>
            <person name="Tritt A."/>
            <person name="Larsen D."/>
            <person name="Krusor M."/>
            <person name="Yao A.I."/>
            <person name="Wu D."/>
            <person name="Madern D."/>
            <person name="Eisen J.A."/>
            <person name="Darling A.E."/>
            <person name="Facciotti M.T."/>
        </authorList>
    </citation>
    <scope>NUCLEOTIDE SEQUENCE [LARGE SCALE GENOMIC DNA]</scope>
    <source>
        <strain evidence="3">ATCC 33500</strain>
        <strain evidence="5">ATCC 33500 / DSM 1411 / JCM 8866 / NBRC 14739 / NCIMB 2177 / R-4</strain>
    </source>
</reference>
<dbReference type="InterPro" id="IPR014710">
    <property type="entry name" value="RmlC-like_jellyroll"/>
</dbReference>
<dbReference type="Pfam" id="PF07883">
    <property type="entry name" value="Cupin_2"/>
    <property type="match status" value="1"/>
</dbReference>
<dbReference type="PANTHER" id="PTHR35848">
    <property type="entry name" value="OXALATE-BINDING PROTEIN"/>
    <property type="match status" value="1"/>
</dbReference>
<dbReference type="InterPro" id="IPR051610">
    <property type="entry name" value="GPI/OXD"/>
</dbReference>
<dbReference type="GO" id="GO:0046872">
    <property type="term" value="F:metal ion binding"/>
    <property type="evidence" value="ECO:0007669"/>
    <property type="project" value="UniProtKB-KW"/>
</dbReference>
<dbReference type="CDD" id="cd02224">
    <property type="entry name" value="cupin_SPO2919-like"/>
    <property type="match status" value="1"/>
</dbReference>
<gene>
    <name evidence="3" type="ORF">C439_12274</name>
    <name evidence="4" type="ORF">E6P09_01220</name>
</gene>
<dbReference type="Proteomes" id="UP000299011">
    <property type="component" value="Chromosome"/>
</dbReference>
<accession>M0IW89</accession>
<keyword evidence="1" id="KW-0479">Metal-binding</keyword>
<evidence type="ECO:0000313" key="4">
    <source>
        <dbReference type="EMBL" id="QCQ73968.1"/>
    </source>
</evidence>
<evidence type="ECO:0000313" key="5">
    <source>
        <dbReference type="Proteomes" id="UP000011603"/>
    </source>
</evidence>
<reference evidence="4 6" key="2">
    <citation type="submission" date="2019-04" db="EMBL/GenBank/DDBJ databases">
        <title>Methylomes of two halophilic Archaea, Haloarcula marismortui and Haloferax mediterranei.</title>
        <authorList>
            <person name="DasSarma S."/>
            <person name="DasSarma P."/>
            <person name="DasSarma S."/>
            <person name="Fomenkov A."/>
            <person name="Vincze T."/>
            <person name="Anton B.P."/>
            <person name="Roberts R.J."/>
        </authorList>
    </citation>
    <scope>NUCLEOTIDE SEQUENCE [LARGE SCALE GENOMIC DNA]</scope>
    <source>
        <strain evidence="4">ATCC 33500</strain>
        <strain evidence="6">ATCC 33500 / DSM 1411 / JCM 8866 / NBRC 14739 / NCIMB 2177 / R-4</strain>
    </source>
</reference>
<dbReference type="EMBL" id="AOLO01000010">
    <property type="protein sequence ID" value="ELZ99749.1"/>
    <property type="molecule type" value="Genomic_DNA"/>
</dbReference>
<dbReference type="PANTHER" id="PTHR35848:SF6">
    <property type="entry name" value="CUPIN TYPE-2 DOMAIN-CONTAINING PROTEIN"/>
    <property type="match status" value="1"/>
</dbReference>
<dbReference type="PaxDb" id="523841-HFX_2094"/>
<evidence type="ECO:0000313" key="6">
    <source>
        <dbReference type="Proteomes" id="UP000299011"/>
    </source>
</evidence>